<comment type="caution">
    <text evidence="1">The sequence shown here is derived from an EMBL/GenBank/DDBJ whole genome shotgun (WGS) entry which is preliminary data.</text>
</comment>
<accession>A0A2M7FC24</accession>
<reference evidence="2" key="1">
    <citation type="submission" date="2017-09" db="EMBL/GenBank/DDBJ databases">
        <title>Depth-based differentiation of microbial function through sediment-hosted aquifers and enrichment of novel symbionts in the deep terrestrial subsurface.</title>
        <authorList>
            <person name="Probst A.J."/>
            <person name="Ladd B."/>
            <person name="Jarett J.K."/>
            <person name="Geller-Mcgrath D.E."/>
            <person name="Sieber C.M.K."/>
            <person name="Emerson J.B."/>
            <person name="Anantharaman K."/>
            <person name="Thomas B.C."/>
            <person name="Malmstrom R."/>
            <person name="Stieglmeier M."/>
            <person name="Klingl A."/>
            <person name="Woyke T."/>
            <person name="Ryan C.M."/>
            <person name="Banfield J.F."/>
        </authorList>
    </citation>
    <scope>NUCLEOTIDE SEQUENCE [LARGE SCALE GENOMIC DNA]</scope>
</reference>
<dbReference type="SUPFAM" id="SSF56300">
    <property type="entry name" value="Metallo-dependent phosphatases"/>
    <property type="match status" value="1"/>
</dbReference>
<gene>
    <name evidence="1" type="ORF">COW49_02040</name>
</gene>
<proteinExistence type="predicted"/>
<protein>
    <recommendedName>
        <fullName evidence="3">Calcineurin-like phosphoesterase domain-containing protein</fullName>
    </recommendedName>
</protein>
<dbReference type="Proteomes" id="UP000228497">
    <property type="component" value="Unassembled WGS sequence"/>
</dbReference>
<dbReference type="InterPro" id="IPR029052">
    <property type="entry name" value="Metallo-depent_PP-like"/>
</dbReference>
<dbReference type="EMBL" id="PFFD01000094">
    <property type="protein sequence ID" value="PIV87003.1"/>
    <property type="molecule type" value="Genomic_DNA"/>
</dbReference>
<evidence type="ECO:0000313" key="2">
    <source>
        <dbReference type="Proteomes" id="UP000228497"/>
    </source>
</evidence>
<evidence type="ECO:0000313" key="1">
    <source>
        <dbReference type="EMBL" id="PIV87003.1"/>
    </source>
</evidence>
<organism evidence="1 2">
    <name type="scientific">Candidatus Kaiserbacteria bacterium CG17_big_fil_post_rev_8_21_14_2_50_51_7</name>
    <dbReference type="NCBI Taxonomy" id="1974613"/>
    <lineage>
        <taxon>Bacteria</taxon>
        <taxon>Candidatus Kaiseribacteriota</taxon>
    </lineage>
</organism>
<name>A0A2M7FC24_9BACT</name>
<sequence length="312" mass="35188">MELAGRWTIIHGSRSDVFRLWPLGDLHVPSVAFDEALFLHDRKEIEQDPYSIAVGLGDYGEFITPKDEKRWDARIVDRSVAIADLAHYGTYIMDRVADYLNPIRGRLLGVAEGNHEYEYAKRHDLDPTRYLADVLKVPYLGYWSLMELVFIRRSQYRGKPRLVRGRVPSIPGQSAGSVTVVLCVHHGSGAARTAGGRANKSLEASRQWLANIFIMGHLHDALDKPFPLAMLEEGGENYKSFPRLCVIAGSYAKGYVRGVTTFPERYEMPLNTLGSTPIEIRPACLAQRERTRGKVHRANELRISIQNPSITM</sequence>
<dbReference type="AlphaFoldDB" id="A0A2M7FC24"/>
<evidence type="ECO:0008006" key="3">
    <source>
        <dbReference type="Google" id="ProtNLM"/>
    </source>
</evidence>